<dbReference type="OrthoDB" id="9789573at2"/>
<dbReference type="InterPro" id="IPR036102">
    <property type="entry name" value="OsmC/Ohrsf"/>
</dbReference>
<proteinExistence type="predicted"/>
<dbReference type="AlphaFoldDB" id="A7HV23"/>
<reference evidence="1 2" key="1">
    <citation type="journal article" date="2011" name="Stand. Genomic Sci.">
        <title>Complete genome sequence of Parvibaculum lavamentivorans type strain (DS-1(T)).</title>
        <authorList>
            <person name="Schleheck D."/>
            <person name="Weiss M."/>
            <person name="Pitluck S."/>
            <person name="Bruce D."/>
            <person name="Land M.L."/>
            <person name="Han S."/>
            <person name="Saunders E."/>
            <person name="Tapia R."/>
            <person name="Detter C."/>
            <person name="Brettin T."/>
            <person name="Han J."/>
            <person name="Woyke T."/>
            <person name="Goodwin L."/>
            <person name="Pennacchio L."/>
            <person name="Nolan M."/>
            <person name="Cook A.M."/>
            <person name="Kjelleberg S."/>
            <person name="Thomas T."/>
        </authorList>
    </citation>
    <scope>NUCLEOTIDE SEQUENCE [LARGE SCALE GENOMIC DNA]</scope>
    <source>
        <strain evidence="2">DS-1 / DSM 13023 / NCIMB 13966</strain>
    </source>
</reference>
<evidence type="ECO:0000313" key="2">
    <source>
        <dbReference type="Proteomes" id="UP000006377"/>
    </source>
</evidence>
<dbReference type="PANTHER" id="PTHR39624">
    <property type="entry name" value="PROTEIN INVOLVED IN RIMO-MEDIATED BETA-METHYLTHIOLATION OF RIBOSOMAL PROTEIN S12 YCAO"/>
    <property type="match status" value="1"/>
</dbReference>
<dbReference type="EMBL" id="CP000774">
    <property type="protein sequence ID" value="ABS63756.1"/>
    <property type="molecule type" value="Genomic_DNA"/>
</dbReference>
<dbReference type="HOGENOM" id="CLU_100275_4_0_5"/>
<dbReference type="InterPro" id="IPR015946">
    <property type="entry name" value="KH_dom-like_a/b"/>
</dbReference>
<dbReference type="RefSeq" id="WP_012111061.1">
    <property type="nucleotide sequence ID" value="NC_009719.1"/>
</dbReference>
<evidence type="ECO:0000313" key="1">
    <source>
        <dbReference type="EMBL" id="ABS63756.1"/>
    </source>
</evidence>
<dbReference type="Gene3D" id="3.30.300.20">
    <property type="match status" value="1"/>
</dbReference>
<dbReference type="Pfam" id="PF02566">
    <property type="entry name" value="OsmC"/>
    <property type="match status" value="1"/>
</dbReference>
<dbReference type="InterPro" id="IPR003718">
    <property type="entry name" value="OsmC/Ohr_fam"/>
</dbReference>
<protein>
    <submittedName>
        <fullName evidence="1">OsmC family protein</fullName>
    </submittedName>
</protein>
<dbReference type="STRING" id="402881.Plav_2142"/>
<dbReference type="KEGG" id="pla:Plav_2142"/>
<dbReference type="PANTHER" id="PTHR39624:SF2">
    <property type="entry name" value="OSMC-LIKE PROTEIN"/>
    <property type="match status" value="1"/>
</dbReference>
<gene>
    <name evidence="1" type="ordered locus">Plav_2142</name>
</gene>
<dbReference type="SUPFAM" id="SSF82784">
    <property type="entry name" value="OsmC-like"/>
    <property type="match status" value="1"/>
</dbReference>
<sequence length="129" mass="14389">MATSVHLTSTSGVFQEIEARQHRMTADEPTNNHGTDKGPAPYELLLASLAACSSATLRMYSDRKGFALGTITADLAFKRDRDGNESIERVISFSEKPTEEQMERIRDIIEKTPVTKTLKRGTPITTRFE</sequence>
<dbReference type="Proteomes" id="UP000006377">
    <property type="component" value="Chromosome"/>
</dbReference>
<dbReference type="eggNOG" id="COG1765">
    <property type="taxonomic scope" value="Bacteria"/>
</dbReference>
<keyword evidence="2" id="KW-1185">Reference proteome</keyword>
<organism evidence="1 2">
    <name type="scientific">Parvibaculum lavamentivorans (strain DS-1 / DSM 13023 / NCIMB 13966)</name>
    <dbReference type="NCBI Taxonomy" id="402881"/>
    <lineage>
        <taxon>Bacteria</taxon>
        <taxon>Pseudomonadati</taxon>
        <taxon>Pseudomonadota</taxon>
        <taxon>Alphaproteobacteria</taxon>
        <taxon>Hyphomicrobiales</taxon>
        <taxon>Parvibaculaceae</taxon>
        <taxon>Parvibaculum</taxon>
    </lineage>
</organism>
<name>A7HV23_PARL1</name>
<accession>A7HV23</accession>